<dbReference type="RefSeq" id="WP_274360639.1">
    <property type="nucleotide sequence ID" value="NZ_CP110496.1"/>
</dbReference>
<dbReference type="Pfam" id="PF01458">
    <property type="entry name" value="SUFBD_core"/>
    <property type="match status" value="1"/>
</dbReference>
<name>A0AAX3N9D0_9ENTR</name>
<feature type="domain" description="SUF system FeS cluster assembly SufBD core" evidence="1">
    <location>
        <begin position="159"/>
        <end position="383"/>
    </location>
</feature>
<gene>
    <name evidence="2" type="ORF">ONB71_00490</name>
</gene>
<dbReference type="Proteomes" id="UP001214992">
    <property type="component" value="Chromosome"/>
</dbReference>
<dbReference type="InterPro" id="IPR000825">
    <property type="entry name" value="SUF_FeS_clus_asmbl_SufBD_core"/>
</dbReference>
<dbReference type="InterPro" id="IPR037284">
    <property type="entry name" value="SUF_FeS_clus_asmbl_SufBD_sf"/>
</dbReference>
<organism evidence="2 3">
    <name type="scientific">Candidatus Purcelliella pentastirinorum</name>
    <dbReference type="NCBI Taxonomy" id="472834"/>
    <lineage>
        <taxon>Bacteria</taxon>
        <taxon>Pseudomonadati</taxon>
        <taxon>Pseudomonadota</taxon>
        <taxon>Gammaproteobacteria</taxon>
        <taxon>Enterobacterales</taxon>
        <taxon>Enterobacteriaceae</taxon>
        <taxon>Candidatus Purcelliella</taxon>
    </lineage>
</organism>
<evidence type="ECO:0000313" key="2">
    <source>
        <dbReference type="EMBL" id="WDI78614.1"/>
    </source>
</evidence>
<dbReference type="InterPro" id="IPR055346">
    <property type="entry name" value="Fe-S_cluster_assembly_SufBD"/>
</dbReference>
<protein>
    <submittedName>
        <fullName evidence="2">SufD family Fe-S cluster assembly protein</fullName>
    </submittedName>
</protein>
<dbReference type="GO" id="GO:0016226">
    <property type="term" value="P:iron-sulfur cluster assembly"/>
    <property type="evidence" value="ECO:0007669"/>
    <property type="project" value="InterPro"/>
</dbReference>
<dbReference type="PANTHER" id="PTHR43575">
    <property type="entry name" value="PROTEIN ABCI7, CHLOROPLASTIC"/>
    <property type="match status" value="1"/>
</dbReference>
<dbReference type="SUPFAM" id="SSF101960">
    <property type="entry name" value="Stabilizer of iron transporter SufD"/>
    <property type="match status" value="1"/>
</dbReference>
<evidence type="ECO:0000313" key="3">
    <source>
        <dbReference type="Proteomes" id="UP001214992"/>
    </source>
</evidence>
<dbReference type="PANTHER" id="PTHR43575:SF1">
    <property type="entry name" value="PROTEIN ABCI7, CHLOROPLASTIC"/>
    <property type="match status" value="1"/>
</dbReference>
<dbReference type="AlphaFoldDB" id="A0AAX3N9D0"/>
<accession>A0AAX3N9D0</accession>
<reference evidence="2" key="1">
    <citation type="submission" date="2022-11" db="EMBL/GenBank/DDBJ databases">
        <title>Genomic comparisons reveal selection pressure and functional variation between nutritional endosymbionts of cave-adapted and epigean Hawaiian planthoppers.</title>
        <authorList>
            <person name="Gossett J.M."/>
            <person name="Porter M.L."/>
            <person name="Vasquez Y."/>
            <person name="Bennett G.M."/>
            <person name="Chong R.A."/>
        </authorList>
    </citation>
    <scope>NUCLEOTIDE SEQUENCE</scope>
    <source>
        <strain evidence="2">OPOL2</strain>
    </source>
</reference>
<sequence length="418" mass="48349">MVGLSIDIFLNKWKDLFYNSVNYSNYSKNHLKSLLNIKLTVNEYNLFKYFFDKKLVSFVNKNLLLDKINELSLPIDSIRLIFIDGCFSYNFSDNEFIIFNNINVSSYYNYFTAISSDIFLHLIESFLNKIFILNLYSNNLNDKPIYILNITTGLKSDLNVLNYRYHIIVESSSCISIIEHYVSLNNYSHLTCSRFVIEVLNNSYLDHIKILSENSFSYHFSCNDIYIDSSSFVNSTVFLLGSGIIRNNTNVRFNGENGNILLNSLSVPIKSNIFNNYTYVEHNFCNSKSHQLHKIISSAYGKFKGLVKILKNSSKVDATMISRNLLLNDFSFIETEPKLEIYNNDVICTHAATLGKIDENQIFYLCSRGIDSEIAKNIILSSFSHDVIDLIKNNLLRDIILKCINKRLFGDFYESIDY</sequence>
<proteinExistence type="predicted"/>
<evidence type="ECO:0000259" key="1">
    <source>
        <dbReference type="Pfam" id="PF01458"/>
    </source>
</evidence>
<dbReference type="EMBL" id="CP110496">
    <property type="protein sequence ID" value="WDI78614.1"/>
    <property type="molecule type" value="Genomic_DNA"/>
</dbReference>